<keyword evidence="3" id="KW-0804">Transcription</keyword>
<feature type="domain" description="HTH gntR-type" evidence="4">
    <location>
        <begin position="4"/>
        <end position="71"/>
    </location>
</feature>
<dbReference type="InterPro" id="IPR036388">
    <property type="entry name" value="WH-like_DNA-bd_sf"/>
</dbReference>
<evidence type="ECO:0000256" key="2">
    <source>
        <dbReference type="ARBA" id="ARBA00023125"/>
    </source>
</evidence>
<evidence type="ECO:0000256" key="3">
    <source>
        <dbReference type="ARBA" id="ARBA00023163"/>
    </source>
</evidence>
<dbReference type="GO" id="GO:0003700">
    <property type="term" value="F:DNA-binding transcription factor activity"/>
    <property type="evidence" value="ECO:0007669"/>
    <property type="project" value="InterPro"/>
</dbReference>
<dbReference type="GO" id="GO:0003677">
    <property type="term" value="F:DNA binding"/>
    <property type="evidence" value="ECO:0007669"/>
    <property type="project" value="UniProtKB-KW"/>
</dbReference>
<accession>A0A0T5PCS3</accession>
<dbReference type="PANTHER" id="PTHR43537">
    <property type="entry name" value="TRANSCRIPTIONAL REGULATOR, GNTR FAMILY"/>
    <property type="match status" value="1"/>
</dbReference>
<evidence type="ECO:0000313" key="7">
    <source>
        <dbReference type="Proteomes" id="UP000051401"/>
    </source>
</evidence>
<evidence type="ECO:0000256" key="1">
    <source>
        <dbReference type="ARBA" id="ARBA00023015"/>
    </source>
</evidence>
<proteinExistence type="predicted"/>
<dbReference type="AlphaFoldDB" id="A0A0T5PCS3"/>
<dbReference type="Proteomes" id="UP000051401">
    <property type="component" value="Unassembled WGS sequence"/>
</dbReference>
<dbReference type="InterPro" id="IPR000524">
    <property type="entry name" value="Tscrpt_reg_HTH_GntR"/>
</dbReference>
<keyword evidence="2" id="KW-0238">DNA-binding</keyword>
<dbReference type="SMART" id="SM00895">
    <property type="entry name" value="FCD"/>
    <property type="match status" value="1"/>
</dbReference>
<dbReference type="RefSeq" id="WP_057813884.1">
    <property type="nucleotide sequence ID" value="NZ_CAXRJZ010000008.1"/>
</dbReference>
<dbReference type="InterPro" id="IPR036390">
    <property type="entry name" value="WH_DNA-bd_sf"/>
</dbReference>
<dbReference type="PROSITE" id="PS50949">
    <property type="entry name" value="HTH_GNTR"/>
    <property type="match status" value="1"/>
</dbReference>
<dbReference type="OrthoDB" id="7620579at2"/>
<sequence>MAEGILAEQIANQLRRDILRGKLAPGASIKERDNAAEMGVSRTPMREAIRILAQDGLVILRPARSPIVAEPTLREVEDNIEVLTSLEMLSGELAVERASDEQLREIVELQDRMERLYDDLDMVDVFELDMEFHKAIVRAANNRVLAETHGAILARLWRARYLSASRKRSRDRVLEQHSAIARGLLNRDIEAVKLHLHSHLKHLVINVRDFFEHGQEDLPPEPNDKPAA</sequence>
<dbReference type="Pfam" id="PF07729">
    <property type="entry name" value="FCD"/>
    <property type="match status" value="1"/>
</dbReference>
<dbReference type="STRING" id="540747.SAMN04488031_103236"/>
<dbReference type="CDD" id="cd07377">
    <property type="entry name" value="WHTH_GntR"/>
    <property type="match status" value="1"/>
</dbReference>
<dbReference type="EMBL" id="LAXI01000002">
    <property type="protein sequence ID" value="KRS19030.1"/>
    <property type="molecule type" value="Genomic_DNA"/>
</dbReference>
<dbReference type="InterPro" id="IPR008920">
    <property type="entry name" value="TF_FadR/GntR_C"/>
</dbReference>
<keyword evidence="1" id="KW-0805">Transcription regulation</keyword>
<evidence type="ECO:0000259" key="4">
    <source>
        <dbReference type="PROSITE" id="PS50949"/>
    </source>
</evidence>
<dbReference type="Gene3D" id="1.20.120.530">
    <property type="entry name" value="GntR ligand-binding domain-like"/>
    <property type="match status" value="1"/>
</dbReference>
<dbReference type="KEGG" id="rid:RIdsm_01823"/>
<dbReference type="SMART" id="SM00345">
    <property type="entry name" value="HTH_GNTR"/>
    <property type="match status" value="1"/>
</dbReference>
<keyword evidence="7" id="KW-1185">Reference proteome</keyword>
<reference evidence="5 7" key="1">
    <citation type="submission" date="2015-04" db="EMBL/GenBank/DDBJ databases">
        <title>The draft genome sequence of Roseovarius indicus B108T.</title>
        <authorList>
            <person name="Li G."/>
            <person name="Lai Q."/>
            <person name="Shao Z."/>
            <person name="Yan P."/>
        </authorList>
    </citation>
    <scope>NUCLEOTIDE SEQUENCE [LARGE SCALE GENOMIC DNA]</scope>
    <source>
        <strain evidence="5 7">B108</strain>
    </source>
</reference>
<dbReference type="SUPFAM" id="SSF48008">
    <property type="entry name" value="GntR ligand-binding domain-like"/>
    <property type="match status" value="1"/>
</dbReference>
<protein>
    <submittedName>
        <fullName evidence="5">GntR family transcriptional regulator</fullName>
    </submittedName>
    <submittedName>
        <fullName evidence="6">Putative HTH-type transcriptional regulator YdfH</fullName>
    </submittedName>
</protein>
<dbReference type="EMBL" id="CP031598">
    <property type="protein sequence ID" value="QEW26029.1"/>
    <property type="molecule type" value="Genomic_DNA"/>
</dbReference>
<dbReference type="Pfam" id="PF00392">
    <property type="entry name" value="GntR"/>
    <property type="match status" value="1"/>
</dbReference>
<evidence type="ECO:0000313" key="5">
    <source>
        <dbReference type="EMBL" id="KRS19030.1"/>
    </source>
</evidence>
<evidence type="ECO:0000313" key="8">
    <source>
        <dbReference type="Proteomes" id="UP000325785"/>
    </source>
</evidence>
<name>A0A0T5PCS3_9RHOB</name>
<dbReference type="PANTHER" id="PTHR43537:SF50">
    <property type="entry name" value="TRANSCRIPTIONAL REGULATORY PROTEIN"/>
    <property type="match status" value="1"/>
</dbReference>
<dbReference type="PATRIC" id="fig|540747.5.peg.2577"/>
<dbReference type="Proteomes" id="UP000325785">
    <property type="component" value="Chromosome"/>
</dbReference>
<dbReference type="SUPFAM" id="SSF46785">
    <property type="entry name" value="Winged helix' DNA-binding domain"/>
    <property type="match status" value="1"/>
</dbReference>
<organism evidence="5 7">
    <name type="scientific">Roseovarius indicus</name>
    <dbReference type="NCBI Taxonomy" id="540747"/>
    <lineage>
        <taxon>Bacteria</taxon>
        <taxon>Pseudomonadati</taxon>
        <taxon>Pseudomonadota</taxon>
        <taxon>Alphaproteobacteria</taxon>
        <taxon>Rhodobacterales</taxon>
        <taxon>Roseobacteraceae</taxon>
        <taxon>Roseovarius</taxon>
    </lineage>
</organism>
<dbReference type="InterPro" id="IPR011711">
    <property type="entry name" value="GntR_C"/>
</dbReference>
<dbReference type="Gene3D" id="1.10.10.10">
    <property type="entry name" value="Winged helix-like DNA-binding domain superfamily/Winged helix DNA-binding domain"/>
    <property type="match status" value="1"/>
</dbReference>
<evidence type="ECO:0000313" key="6">
    <source>
        <dbReference type="EMBL" id="QEW26029.1"/>
    </source>
</evidence>
<reference evidence="6 8" key="2">
    <citation type="submission" date="2018-08" db="EMBL/GenBank/DDBJ databases">
        <title>Genetic Globetrotter - A new plasmid hitch-hiking vast phylogenetic and geographic distances.</title>
        <authorList>
            <person name="Vollmers J."/>
            <person name="Petersen J."/>
        </authorList>
    </citation>
    <scope>NUCLEOTIDE SEQUENCE [LARGE SCALE GENOMIC DNA]</scope>
    <source>
        <strain evidence="6 8">DSM 26383</strain>
    </source>
</reference>
<gene>
    <name evidence="6" type="primary">ydfH_7</name>
    <name evidence="6" type="ORF">RIdsm_01823</name>
    <name evidence="5" type="ORF">XM52_05005</name>
</gene>